<feature type="region of interest" description="Disordered" evidence="1">
    <location>
        <begin position="211"/>
        <end position="244"/>
    </location>
</feature>
<reference evidence="3" key="1">
    <citation type="journal article" date="2020" name="Nature">
        <title>Giant virus diversity and host interactions through global metagenomics.</title>
        <authorList>
            <person name="Schulz F."/>
            <person name="Roux S."/>
            <person name="Paez-Espino D."/>
            <person name="Jungbluth S."/>
            <person name="Walsh D.A."/>
            <person name="Denef V.J."/>
            <person name="McMahon K.D."/>
            <person name="Konstantinidis K.T."/>
            <person name="Eloe-Fadrosh E.A."/>
            <person name="Kyrpides N.C."/>
            <person name="Woyke T."/>
        </authorList>
    </citation>
    <scope>NUCLEOTIDE SEQUENCE</scope>
    <source>
        <strain evidence="3">GVMAG-M-3300021425-30</strain>
    </source>
</reference>
<feature type="compositionally biased region" description="Acidic residues" evidence="1">
    <location>
        <begin position="103"/>
        <end position="133"/>
    </location>
</feature>
<evidence type="ECO:0000313" key="3">
    <source>
        <dbReference type="EMBL" id="QHT06281.1"/>
    </source>
</evidence>
<evidence type="ECO:0000256" key="1">
    <source>
        <dbReference type="SAM" id="MobiDB-lite"/>
    </source>
</evidence>
<organism evidence="3">
    <name type="scientific">viral metagenome</name>
    <dbReference type="NCBI Taxonomy" id="1070528"/>
    <lineage>
        <taxon>unclassified sequences</taxon>
        <taxon>metagenomes</taxon>
        <taxon>organismal metagenomes</taxon>
    </lineage>
</organism>
<keyword evidence="2" id="KW-0812">Transmembrane</keyword>
<feature type="compositionally biased region" description="Polar residues" evidence="1">
    <location>
        <begin position="215"/>
        <end position="228"/>
    </location>
</feature>
<feature type="compositionally biased region" description="Acidic residues" evidence="1">
    <location>
        <begin position="229"/>
        <end position="240"/>
    </location>
</feature>
<proteinExistence type="predicted"/>
<accession>A0A6C0CP81</accession>
<protein>
    <submittedName>
        <fullName evidence="3">Uncharacterized protein</fullName>
    </submittedName>
</protein>
<evidence type="ECO:0000256" key="2">
    <source>
        <dbReference type="SAM" id="Phobius"/>
    </source>
</evidence>
<keyword evidence="2" id="KW-1133">Transmembrane helix</keyword>
<dbReference type="EMBL" id="MN739467">
    <property type="protein sequence ID" value="QHT06281.1"/>
    <property type="molecule type" value="Genomic_DNA"/>
</dbReference>
<feature type="region of interest" description="Disordered" evidence="1">
    <location>
        <begin position="92"/>
        <end position="145"/>
    </location>
</feature>
<name>A0A6C0CP81_9ZZZZ</name>
<sequence>MNMFGLEGSGFIVAIAVTLLLAGAIVYYCNTRITAMEKAIVKQNQVLADFIGNVKLTLTNIPPPISGGAQQPVPVTNGATQEAVDAAADYYSNTTPDNKIDVSDDSQSEDDSEEESDSDLDSDSDDNEEDDDSNESKVVELGETIEMPESINLKVIGLQLTPPTGPPPPSMDDIIDNGPEITEVNDIEEIIDEDSNIKTIKLGDIKDEEELEQATLASSTLSSINSGSDESDTNHDDDGETVNSQALANVTVELVNKMKVADLRGLAVKLDLGNEDAVKKIKKNALQDMIKQKINETDE</sequence>
<dbReference type="AlphaFoldDB" id="A0A6C0CP81"/>
<keyword evidence="2" id="KW-0472">Membrane</keyword>
<feature type="transmembrane region" description="Helical" evidence="2">
    <location>
        <begin position="12"/>
        <end position="29"/>
    </location>
</feature>